<dbReference type="SUPFAM" id="SSF103025">
    <property type="entry name" value="Folate-binding domain"/>
    <property type="match status" value="1"/>
</dbReference>
<proteinExistence type="predicted"/>
<reference evidence="2 3" key="1">
    <citation type="submission" date="2020-08" db="EMBL/GenBank/DDBJ databases">
        <title>Genomic Encyclopedia of Type Strains, Phase IV (KMG-IV): sequencing the most valuable type-strain genomes for metagenomic binning, comparative biology and taxonomic classification.</title>
        <authorList>
            <person name="Goeker M."/>
        </authorList>
    </citation>
    <scope>NUCLEOTIDE SEQUENCE [LARGE SCALE GENOMIC DNA]</scope>
    <source>
        <strain evidence="2 3">YC6886</strain>
    </source>
</reference>
<evidence type="ECO:0000313" key="3">
    <source>
        <dbReference type="Proteomes" id="UP000557717"/>
    </source>
</evidence>
<dbReference type="EMBL" id="JACHFD010000005">
    <property type="protein sequence ID" value="MBB5351042.1"/>
    <property type="molecule type" value="Genomic_DNA"/>
</dbReference>
<accession>A0A840UZ39</accession>
<sequence>MESFPLETPGLIEVRGPDAVRFLNGQITQDARNLGDATRASCITDAKGRLQFYVEILQSPKADPCLWVATRFDEREEILARLDRYLIADDASLEDLSGSWHRLRADSPGLPDANFSRTSTWPEPNWRDYWFDFLPTSPAPAPLSPTEIEERRIRLGSPIWGREITAGLLPPEARLDTSAISFSKGCYIGQETLSRIKSAGKLNRKLAPFQVLGFLAAGDTFESDGIPCGTITSVAPSGQYALGFLHKSGFGKSHFTVTERPASQLTLKEKA</sequence>
<organism evidence="2 3">
    <name type="scientific">Haloferula luteola</name>
    <dbReference type="NCBI Taxonomy" id="595692"/>
    <lineage>
        <taxon>Bacteria</taxon>
        <taxon>Pseudomonadati</taxon>
        <taxon>Verrucomicrobiota</taxon>
        <taxon>Verrucomicrobiia</taxon>
        <taxon>Verrucomicrobiales</taxon>
        <taxon>Verrucomicrobiaceae</taxon>
        <taxon>Haloferula</taxon>
    </lineage>
</organism>
<dbReference type="NCBIfam" id="TIGR03317">
    <property type="entry name" value="ygfZ_signature"/>
    <property type="match status" value="1"/>
</dbReference>
<dbReference type="PANTHER" id="PTHR22602">
    <property type="entry name" value="TRANSFERASE CAF17, MITOCHONDRIAL-RELATED"/>
    <property type="match status" value="1"/>
</dbReference>
<dbReference type="Gene3D" id="3.30.70.1400">
    <property type="entry name" value="Aminomethyltransferase beta-barrel domains"/>
    <property type="match status" value="1"/>
</dbReference>
<keyword evidence="3" id="KW-1185">Reference proteome</keyword>
<dbReference type="Gene3D" id="3.30.1360.120">
    <property type="entry name" value="Probable tRNA modification gtpase trme, domain 1"/>
    <property type="match status" value="1"/>
</dbReference>
<dbReference type="RefSeq" id="WP_184016870.1">
    <property type="nucleotide sequence ID" value="NZ_JACHFD010000005.1"/>
</dbReference>
<dbReference type="GO" id="GO:0016226">
    <property type="term" value="P:iron-sulfur cluster assembly"/>
    <property type="evidence" value="ECO:0007669"/>
    <property type="project" value="TreeGrafter"/>
</dbReference>
<evidence type="ECO:0000256" key="1">
    <source>
        <dbReference type="ARBA" id="ARBA00022946"/>
    </source>
</evidence>
<dbReference type="InterPro" id="IPR017703">
    <property type="entry name" value="YgfZ/GCV_T_CS"/>
</dbReference>
<evidence type="ECO:0000313" key="2">
    <source>
        <dbReference type="EMBL" id="MBB5351042.1"/>
    </source>
</evidence>
<dbReference type="InterPro" id="IPR027266">
    <property type="entry name" value="TrmE/GcvT-like"/>
</dbReference>
<dbReference type="AlphaFoldDB" id="A0A840UZ39"/>
<dbReference type="PANTHER" id="PTHR22602:SF0">
    <property type="entry name" value="TRANSFERASE CAF17, MITOCHONDRIAL-RELATED"/>
    <property type="match status" value="1"/>
</dbReference>
<protein>
    <submittedName>
        <fullName evidence="2">Folate-binding protein YgfZ</fullName>
    </submittedName>
</protein>
<name>A0A840UZ39_9BACT</name>
<gene>
    <name evidence="2" type="ORF">HNR46_001276</name>
</gene>
<dbReference type="Proteomes" id="UP000557717">
    <property type="component" value="Unassembled WGS sequence"/>
</dbReference>
<keyword evidence="1" id="KW-0809">Transit peptide</keyword>
<comment type="caution">
    <text evidence="2">The sequence shown here is derived from an EMBL/GenBank/DDBJ whole genome shotgun (WGS) entry which is preliminary data.</text>
</comment>
<dbReference type="InterPro" id="IPR045179">
    <property type="entry name" value="YgfZ/GcvT"/>
</dbReference>